<gene>
    <name evidence="2" type="ORF">AGOR_G00120260</name>
</gene>
<sequence>MLSCVPPDAACERTKQQSIPGKQEGGSVLLCSRAVVTSIRGYNQTNPTCSQKPTTLWPQVRLLHTCCSQMVTFNKAETP</sequence>
<evidence type="ECO:0000313" key="2">
    <source>
        <dbReference type="EMBL" id="KAI1894875.1"/>
    </source>
</evidence>
<dbReference type="Proteomes" id="UP000829720">
    <property type="component" value="Unassembled WGS sequence"/>
</dbReference>
<accession>A0A8T3DKQ1</accession>
<feature type="region of interest" description="Disordered" evidence="1">
    <location>
        <begin position="1"/>
        <end position="21"/>
    </location>
</feature>
<dbReference type="AlphaFoldDB" id="A0A8T3DKQ1"/>
<evidence type="ECO:0000313" key="3">
    <source>
        <dbReference type="Proteomes" id="UP000829720"/>
    </source>
</evidence>
<proteinExistence type="predicted"/>
<name>A0A8T3DKQ1_9TELE</name>
<organism evidence="2 3">
    <name type="scientific">Albula goreensis</name>
    <dbReference type="NCBI Taxonomy" id="1534307"/>
    <lineage>
        <taxon>Eukaryota</taxon>
        <taxon>Metazoa</taxon>
        <taxon>Chordata</taxon>
        <taxon>Craniata</taxon>
        <taxon>Vertebrata</taxon>
        <taxon>Euteleostomi</taxon>
        <taxon>Actinopterygii</taxon>
        <taxon>Neopterygii</taxon>
        <taxon>Teleostei</taxon>
        <taxon>Albuliformes</taxon>
        <taxon>Albulidae</taxon>
        <taxon>Albula</taxon>
    </lineage>
</organism>
<comment type="caution">
    <text evidence="2">The sequence shown here is derived from an EMBL/GenBank/DDBJ whole genome shotgun (WGS) entry which is preliminary data.</text>
</comment>
<keyword evidence="3" id="KW-1185">Reference proteome</keyword>
<evidence type="ECO:0000256" key="1">
    <source>
        <dbReference type="SAM" id="MobiDB-lite"/>
    </source>
</evidence>
<protein>
    <submittedName>
        <fullName evidence="2">Uncharacterized protein</fullName>
    </submittedName>
</protein>
<dbReference type="EMBL" id="JAERUA010000010">
    <property type="protein sequence ID" value="KAI1894875.1"/>
    <property type="molecule type" value="Genomic_DNA"/>
</dbReference>
<reference evidence="2" key="1">
    <citation type="submission" date="2021-01" db="EMBL/GenBank/DDBJ databases">
        <authorList>
            <person name="Zahm M."/>
            <person name="Roques C."/>
            <person name="Cabau C."/>
            <person name="Klopp C."/>
            <person name="Donnadieu C."/>
            <person name="Jouanno E."/>
            <person name="Lampietro C."/>
            <person name="Louis A."/>
            <person name="Herpin A."/>
            <person name="Echchiki A."/>
            <person name="Berthelot C."/>
            <person name="Parey E."/>
            <person name="Roest-Crollius H."/>
            <person name="Braasch I."/>
            <person name="Postlethwait J."/>
            <person name="Bobe J."/>
            <person name="Montfort J."/>
            <person name="Bouchez O."/>
            <person name="Begum T."/>
            <person name="Mejri S."/>
            <person name="Adams A."/>
            <person name="Chen W.-J."/>
            <person name="Guiguen Y."/>
        </authorList>
    </citation>
    <scope>NUCLEOTIDE SEQUENCE</scope>
    <source>
        <tissue evidence="2">Blood</tissue>
    </source>
</reference>